<accession>A0AAV0XX84</accession>
<feature type="region of interest" description="Disordered" evidence="1">
    <location>
        <begin position="263"/>
        <end position="308"/>
    </location>
</feature>
<feature type="domain" description="C2H2-type" evidence="2">
    <location>
        <begin position="19"/>
        <end position="40"/>
    </location>
</feature>
<dbReference type="InterPro" id="IPR052797">
    <property type="entry name" value="RegFact_GeneExpr_CellDeath"/>
</dbReference>
<evidence type="ECO:0000256" key="1">
    <source>
        <dbReference type="SAM" id="MobiDB-lite"/>
    </source>
</evidence>
<evidence type="ECO:0000259" key="2">
    <source>
        <dbReference type="PROSITE" id="PS00028"/>
    </source>
</evidence>
<gene>
    <name evidence="3" type="ORF">MEUPH1_LOCUS25779</name>
</gene>
<feature type="compositionally biased region" description="Polar residues" evidence="1">
    <location>
        <begin position="263"/>
        <end position="274"/>
    </location>
</feature>
<protein>
    <recommendedName>
        <fullName evidence="2">C2H2-type domain-containing protein</fullName>
    </recommendedName>
</protein>
<dbReference type="AlphaFoldDB" id="A0AAV0XX84"/>
<proteinExistence type="predicted"/>
<dbReference type="PANTHER" id="PTHR33936">
    <property type="entry name" value="PROTEIN CBG17840"/>
    <property type="match status" value="1"/>
</dbReference>
<evidence type="ECO:0000313" key="3">
    <source>
        <dbReference type="EMBL" id="CAI6371826.1"/>
    </source>
</evidence>
<keyword evidence="4" id="KW-1185">Reference proteome</keyword>
<dbReference type="InterPro" id="IPR013087">
    <property type="entry name" value="Znf_C2H2_type"/>
</dbReference>
<evidence type="ECO:0000313" key="4">
    <source>
        <dbReference type="Proteomes" id="UP001160148"/>
    </source>
</evidence>
<dbReference type="PROSITE" id="PS00028">
    <property type="entry name" value="ZINC_FINGER_C2H2_1"/>
    <property type="match status" value="1"/>
</dbReference>
<dbReference type="Proteomes" id="UP001160148">
    <property type="component" value="Unassembled WGS sequence"/>
</dbReference>
<dbReference type="PANTHER" id="PTHR33936:SF24">
    <property type="entry name" value="C2H2-TYPE DOMAIN-CONTAINING PROTEIN"/>
    <property type="match status" value="1"/>
</dbReference>
<reference evidence="3 4" key="1">
    <citation type="submission" date="2023-01" db="EMBL/GenBank/DDBJ databases">
        <authorList>
            <person name="Whitehead M."/>
        </authorList>
    </citation>
    <scope>NUCLEOTIDE SEQUENCE [LARGE SCALE GENOMIC DNA]</scope>
</reference>
<name>A0AAV0XX84_9HEMI</name>
<comment type="caution">
    <text evidence="3">The sequence shown here is derived from an EMBL/GenBank/DDBJ whole genome shotgun (WGS) entry which is preliminary data.</text>
</comment>
<organism evidence="3 4">
    <name type="scientific">Macrosiphum euphorbiae</name>
    <name type="common">potato aphid</name>
    <dbReference type="NCBI Taxonomy" id="13131"/>
    <lineage>
        <taxon>Eukaryota</taxon>
        <taxon>Metazoa</taxon>
        <taxon>Ecdysozoa</taxon>
        <taxon>Arthropoda</taxon>
        <taxon>Hexapoda</taxon>
        <taxon>Insecta</taxon>
        <taxon>Pterygota</taxon>
        <taxon>Neoptera</taxon>
        <taxon>Paraneoptera</taxon>
        <taxon>Hemiptera</taxon>
        <taxon>Sternorrhyncha</taxon>
        <taxon>Aphidomorpha</taxon>
        <taxon>Aphidoidea</taxon>
        <taxon>Aphididae</taxon>
        <taxon>Macrosiphini</taxon>
        <taxon>Macrosiphum</taxon>
    </lineage>
</organism>
<dbReference type="EMBL" id="CARXXK010001015">
    <property type="protein sequence ID" value="CAI6371826.1"/>
    <property type="molecule type" value="Genomic_DNA"/>
</dbReference>
<sequence>MRQVHPAENDYKSLASLKCPLCESTFNATSKLHEHIEIDHDVHLEVVSKVFESNLKNGKVSLKKKILLFLPFIENGNRSYYGCHRSGSSRLTGTGKRLKWSHSSKIGSRCPARIVATNIEGRITVDYCKTHVGHSKSIKFLHLTKEERDELAGKIKIGVTFDRILDDIRESVVSNENIHRLHIVDKRDLYNIVRDYELDRDVVHKNDAFSTEISLHSEWSKLPTVIIRLLNAALGIASSATDEGKLKDCKKIEEVIQILQPNKNVSENSNSSGPHFSELPDMPSHRNIDQQRFNSTRKKLKLTSGRLSKSTEKEKVSIIEAINNTNRTSQVVNTEYDHKYYNHNTV</sequence>